<evidence type="ECO:0000256" key="5">
    <source>
        <dbReference type="ARBA" id="ARBA00023088"/>
    </source>
</evidence>
<evidence type="ECO:0000259" key="12">
    <source>
        <dbReference type="Pfam" id="PF20578"/>
    </source>
</evidence>
<evidence type="ECO:0000313" key="13">
    <source>
        <dbReference type="EMBL" id="MBB6454471.1"/>
    </source>
</evidence>
<comment type="subcellular location">
    <subcellularLocation>
        <location evidence="1">Secreted</location>
        <location evidence="1">Cell wall</location>
        <topology evidence="1">Peptidoglycan-anchor</topology>
    </subcellularLocation>
</comment>
<evidence type="ECO:0000256" key="6">
    <source>
        <dbReference type="SAM" id="MobiDB-lite"/>
    </source>
</evidence>
<dbReference type="InterPro" id="IPR049804">
    <property type="entry name" value="Choice_anch_L"/>
</dbReference>
<evidence type="ECO:0000256" key="7">
    <source>
        <dbReference type="SAM" id="Phobius"/>
    </source>
</evidence>
<dbReference type="SUPFAM" id="SSF141072">
    <property type="entry name" value="CalX-like"/>
    <property type="match status" value="1"/>
</dbReference>
<dbReference type="EMBL" id="JACHGH010000009">
    <property type="protein sequence ID" value="MBB6454471.1"/>
    <property type="molecule type" value="Genomic_DNA"/>
</dbReference>
<protein>
    <submittedName>
        <fullName evidence="13">LPXTG-motif cell wall-anchored protein</fullName>
    </submittedName>
</protein>
<dbReference type="InterPro" id="IPR019931">
    <property type="entry name" value="LPXTG_anchor"/>
</dbReference>
<keyword evidence="3" id="KW-0964">Secreted</keyword>
<evidence type="ECO:0000256" key="1">
    <source>
        <dbReference type="ARBA" id="ARBA00004168"/>
    </source>
</evidence>
<dbReference type="Proteomes" id="UP000581688">
    <property type="component" value="Unassembled WGS sequence"/>
</dbReference>
<dbReference type="InterPro" id="IPR013783">
    <property type="entry name" value="Ig-like_fold"/>
</dbReference>
<proteinExistence type="predicted"/>
<feature type="domain" description="Bacterial Ig-like" evidence="9">
    <location>
        <begin position="376"/>
        <end position="431"/>
    </location>
</feature>
<dbReference type="Pfam" id="PF17936">
    <property type="entry name" value="Big_6"/>
    <property type="match status" value="1"/>
</dbReference>
<gene>
    <name evidence="13" type="ORF">HNQ94_002953</name>
</gene>
<dbReference type="NCBIfam" id="NF038133">
    <property type="entry name" value="choice_anch_L"/>
    <property type="match status" value="1"/>
</dbReference>
<keyword evidence="7" id="KW-1133">Transmembrane helix</keyword>
<dbReference type="Pfam" id="PF16403">
    <property type="entry name" value="Bact_surface_Ig-like"/>
    <property type="match status" value="1"/>
</dbReference>
<evidence type="ECO:0000256" key="2">
    <source>
        <dbReference type="ARBA" id="ARBA00022512"/>
    </source>
</evidence>
<feature type="domain" description="Bacterial Ig" evidence="11">
    <location>
        <begin position="565"/>
        <end position="634"/>
    </location>
</feature>
<feature type="domain" description="Gram-positive cocci surface proteins LPxTG" evidence="8">
    <location>
        <begin position="1335"/>
        <end position="1372"/>
    </location>
</feature>
<organism evidence="13 14">
    <name type="scientific">Salirhabdus euzebyi</name>
    <dbReference type="NCBI Taxonomy" id="394506"/>
    <lineage>
        <taxon>Bacteria</taxon>
        <taxon>Bacillati</taxon>
        <taxon>Bacillota</taxon>
        <taxon>Bacilli</taxon>
        <taxon>Bacillales</taxon>
        <taxon>Bacillaceae</taxon>
        <taxon>Salirhabdus</taxon>
    </lineage>
</organism>
<dbReference type="Pfam" id="PF07532">
    <property type="entry name" value="Big_4"/>
    <property type="match status" value="1"/>
</dbReference>
<dbReference type="NCBIfam" id="TIGR01167">
    <property type="entry name" value="LPXTG_anchor"/>
    <property type="match status" value="1"/>
</dbReference>
<feature type="domain" description="Atrophied bacterial Ig" evidence="12">
    <location>
        <begin position="970"/>
        <end position="1065"/>
    </location>
</feature>
<dbReference type="Pfam" id="PF20578">
    <property type="entry name" value="aBig_2"/>
    <property type="match status" value="1"/>
</dbReference>
<reference evidence="13 14" key="1">
    <citation type="submission" date="2020-08" db="EMBL/GenBank/DDBJ databases">
        <title>Genomic Encyclopedia of Type Strains, Phase IV (KMG-IV): sequencing the most valuable type-strain genomes for metagenomic binning, comparative biology and taxonomic classification.</title>
        <authorList>
            <person name="Goeker M."/>
        </authorList>
    </citation>
    <scope>NUCLEOTIDE SEQUENCE [LARGE SCALE GENOMIC DNA]</scope>
    <source>
        <strain evidence="13 14">DSM 19612</strain>
    </source>
</reference>
<evidence type="ECO:0000256" key="4">
    <source>
        <dbReference type="ARBA" id="ARBA00022729"/>
    </source>
</evidence>
<dbReference type="InterPro" id="IPR032179">
    <property type="entry name" value="Cry22Aa_Ig-like"/>
</dbReference>
<feature type="transmembrane region" description="Helical" evidence="7">
    <location>
        <begin position="1346"/>
        <end position="1366"/>
    </location>
</feature>
<dbReference type="InterPro" id="IPR046780">
    <property type="entry name" value="aBig_2"/>
</dbReference>
<accession>A0A841Q7R0</accession>
<feature type="domain" description="Pesticidal crystal protein Cry22Aa Ig-like" evidence="10">
    <location>
        <begin position="728"/>
        <end position="795"/>
    </location>
</feature>
<keyword evidence="5" id="KW-0572">Peptidoglycan-anchor</keyword>
<dbReference type="Gene3D" id="2.60.40.2340">
    <property type="match status" value="1"/>
</dbReference>
<name>A0A841Q7R0_9BACI</name>
<evidence type="ECO:0000256" key="3">
    <source>
        <dbReference type="ARBA" id="ARBA00022525"/>
    </source>
</evidence>
<comment type="caution">
    <text evidence="13">The sequence shown here is derived from an EMBL/GenBank/DDBJ whole genome shotgun (WGS) entry which is preliminary data.</text>
</comment>
<keyword evidence="4" id="KW-0732">Signal</keyword>
<feature type="compositionally biased region" description="Acidic residues" evidence="6">
    <location>
        <begin position="1310"/>
        <end position="1320"/>
    </location>
</feature>
<dbReference type="Pfam" id="PF00746">
    <property type="entry name" value="Gram_pos_anchor"/>
    <property type="match status" value="1"/>
</dbReference>
<evidence type="ECO:0000313" key="14">
    <source>
        <dbReference type="Proteomes" id="UP000581688"/>
    </source>
</evidence>
<dbReference type="Gene3D" id="2.60.40.10">
    <property type="entry name" value="Immunoglobulins"/>
    <property type="match status" value="4"/>
</dbReference>
<dbReference type="InterPro" id="IPR038081">
    <property type="entry name" value="CalX-like_sf"/>
</dbReference>
<evidence type="ECO:0000259" key="9">
    <source>
        <dbReference type="Pfam" id="PF07532"/>
    </source>
</evidence>
<dbReference type="RefSeq" id="WP_174497046.1">
    <property type="nucleotide sequence ID" value="NZ_CADDWK010000011.1"/>
</dbReference>
<evidence type="ECO:0000259" key="11">
    <source>
        <dbReference type="Pfam" id="PF17936"/>
    </source>
</evidence>
<keyword evidence="14" id="KW-1185">Reference proteome</keyword>
<evidence type="ECO:0000259" key="8">
    <source>
        <dbReference type="Pfam" id="PF00746"/>
    </source>
</evidence>
<keyword evidence="2" id="KW-0134">Cell wall</keyword>
<evidence type="ECO:0000259" key="10">
    <source>
        <dbReference type="Pfam" id="PF16403"/>
    </source>
</evidence>
<dbReference type="InterPro" id="IPR011081">
    <property type="entry name" value="Big_4"/>
</dbReference>
<feature type="region of interest" description="Disordered" evidence="6">
    <location>
        <begin position="1310"/>
        <end position="1342"/>
    </location>
</feature>
<sequence length="1374" mass="148297">MYIRKRIKKLITHVVLFTLIFTSIATNLLFFPTISSASGGLGVDIAQTKEELVNEILGSGVIASEIKLTGNTNAFGIFGGGNDIVGFENGIILSTGNAKDVIGPNIESDKTTRYNSSGDSSLTNLAGFRTYDAATLEFTFVPSGNYISFQYVFSSEEYNEYANSDFNDIFAFFVNGENVALLPDSNTPVSINTVNGGNPYGIDAKNEEYFINNEGGALNTEMDGLTVVMSVSVGVNPGVSNTIKLAIADGFDDQYDSNVFIKAGSLNDRAVQPGQIEFDTREQYDVTIKRSGGSDGTASATWVAKDENGTTIDSGTVKFGDGETEKVIKVPSSTKTIELSNPIGGAKIYPDSTPVLLEDIPIKTKSIESANPVIKSVPHGTSVEEAKLTLGMTVEVSLDNGQTTEVPIEWSVNSNPDYNGNQVGAYLFTGTFGQFPDDVDNNNNVQAPTGTINVLSNSANIESFSFGEQTKPAEINSIDGTVFIEVENGTALDQLIATFVLSDNAQGAEVDQVLQESGQNANNFTNPVKYKITAQDGTVREWIIIVEEQGKTEAPIPTKPVLIIGEKVISGTSEANAQITIKRDENVIGSGIADGEGKWSVEIPEDVTIVKEDILSVTAKTQGKVESDLVEVTVIEAPAVLIESPTNMSHLNNLQVIKGSTNAPNGSSITIEINGTTYPGIVENNQWTSTSSILLNDGHYTAEVTISDRGVVGSDTVSFTVDTTKPIISLKGSQEVQLVEGNNYIDDSATAVDNIDGDVSNKILVTGIPVHTDVPGNYTITYNVSDKAGNNADAKSRILVIKPKSIIAIGSADGENTISVNGSTPGATINLYDKDGKLVASTTANLSGEAIFTGVTVGLDYQVTQTVNEVESNLSNKVTVGPSKPAIAEDKMDNVNKTVEVSNLIPGATVTLLDKDGNTISTGIANDQGKYVFANLEQGVDYLVTQTVNDVTSEEKTFRLLTFEQEVDDTLRNLKIGFQKNNGVNDTWESVTSNVYLLRTDNHETDVVWTSNDSGVVKIDSSDVRKQQITTTVNRQQNDKSVTITATVSKGNVTKTRTFLLVIKAAGIEKKVDVNSARQINVGNTTLTIERINVINNSDVIGKIDKIIVTDEIVEAVLTNVINGIATIQFPVNPSDVASEFAIEIDRSAITAFANEHDVEFIKVENTYAQLVLSKEQLLKMSENNLDLFFRLVPITEENEKQQVRQAVSIEEAVLESAAGKKVNVLGTPIEIETNYRGFETEVTFPLEEILDEVTDPEMLRVFIEHADEKVIADSEIVYDVNNNPIGIKFKINKFSTFTIYEILNNNDVPVEEPKEEEPPVDNPKEEGPIEDKEESPTLPNTSTNVYNLLSIGLVLLSVGIVMMALTRRKKKTA</sequence>
<keyword evidence="7" id="KW-0812">Transmembrane</keyword>
<keyword evidence="7" id="KW-0472">Membrane</keyword>
<dbReference type="SUPFAM" id="SSF49478">
    <property type="entry name" value="Cna protein B-type domain"/>
    <property type="match status" value="1"/>
</dbReference>
<dbReference type="InterPro" id="IPR041498">
    <property type="entry name" value="Big_6"/>
</dbReference>